<keyword evidence="2" id="KW-0472">Membrane</keyword>
<reference evidence="4" key="1">
    <citation type="submission" date="2024-08" db="EMBL/GenBank/DDBJ databases">
        <title>Description of the novel species Clavibacter lycopersicum isolated from tomato seeds.</title>
        <authorList>
            <person name="Arizala E.D."/>
            <person name="Dobhal S."/>
            <person name="Alvarez A."/>
            <person name="Arif M."/>
        </authorList>
    </citation>
    <scope>NUCLEOTIDE SEQUENCE [LARGE SCALE GENOMIC DNA]</scope>
    <source>
        <strain evidence="4">A6099</strain>
    </source>
</reference>
<proteinExistence type="predicted"/>
<dbReference type="Proteomes" id="UP001649473">
    <property type="component" value="Chromosome"/>
</dbReference>
<accession>A0ABY3T7I5</accession>
<protein>
    <recommendedName>
        <fullName evidence="5">Anti-sigma factor</fullName>
    </recommendedName>
</protein>
<evidence type="ECO:0000256" key="1">
    <source>
        <dbReference type="SAM" id="MobiDB-lite"/>
    </source>
</evidence>
<evidence type="ECO:0000313" key="3">
    <source>
        <dbReference type="EMBL" id="UKF25161.1"/>
    </source>
</evidence>
<keyword evidence="4" id="KW-1185">Reference proteome</keyword>
<organism evidence="3 4">
    <name type="scientific">Clavibacter seminis</name>
    <dbReference type="NCBI Taxonomy" id="2860285"/>
    <lineage>
        <taxon>Bacteria</taxon>
        <taxon>Bacillati</taxon>
        <taxon>Actinomycetota</taxon>
        <taxon>Actinomycetes</taxon>
        <taxon>Micrococcales</taxon>
        <taxon>Microbacteriaceae</taxon>
        <taxon>Clavibacter</taxon>
    </lineage>
</organism>
<feature type="transmembrane region" description="Helical" evidence="2">
    <location>
        <begin position="137"/>
        <end position="159"/>
    </location>
</feature>
<keyword evidence="2" id="KW-0812">Transmembrane</keyword>
<feature type="compositionally biased region" description="Low complexity" evidence="1">
    <location>
        <begin position="107"/>
        <end position="117"/>
    </location>
</feature>
<dbReference type="EMBL" id="CP083439">
    <property type="protein sequence ID" value="UKF25161.1"/>
    <property type="molecule type" value="Genomic_DNA"/>
</dbReference>
<dbReference type="RefSeq" id="WP_051629197.1">
    <property type="nucleotide sequence ID" value="NZ_CP083439.1"/>
</dbReference>
<feature type="region of interest" description="Disordered" evidence="1">
    <location>
        <begin position="88"/>
        <end position="130"/>
    </location>
</feature>
<name>A0ABY3T7I5_9MICO</name>
<gene>
    <name evidence="3" type="ORF">KYT88_00265</name>
</gene>
<keyword evidence="2" id="KW-1133">Transmembrane helix</keyword>
<evidence type="ECO:0008006" key="5">
    <source>
        <dbReference type="Google" id="ProtNLM"/>
    </source>
</evidence>
<evidence type="ECO:0000256" key="2">
    <source>
        <dbReference type="SAM" id="Phobius"/>
    </source>
</evidence>
<sequence>MTDDRTPDPHGLEPDDRRGELIAAALADDLSPAESAELDALRAADPTIDEELALLGGLPAALGGLGAWQVAEPSDELARRIGLIADGSGEAEDERGSAVARSDERASASASAGRATADGPADLDAHRARRGSRTRRTALLIAGAAACLAVGAAGGAFLATPRADVASGPAGTLGAVEGVSFAGAPAGVDVTGEVVAHTWGTETLLTVDGLTVGDSYSVVVVDAAGGEHSSGTMLGSAVRIDCRLNADVLRQDAASVEIRDAAGDRVAVAELPPVGA</sequence>
<evidence type="ECO:0000313" key="4">
    <source>
        <dbReference type="Proteomes" id="UP001649473"/>
    </source>
</evidence>